<dbReference type="InParanoid" id="A4HWH0"/>
<gene>
    <name evidence="11" type="ORF">LINJ_15_0770</name>
</gene>
<keyword evidence="4" id="KW-0963">Cytoplasm</keyword>
<dbReference type="SMR" id="A4HWH0"/>
<name>A4HWH0_LEIIN</name>
<evidence type="ECO:0000256" key="9">
    <source>
        <dbReference type="ARBA" id="ARBA00038126"/>
    </source>
</evidence>
<evidence type="ECO:0000256" key="1">
    <source>
        <dbReference type="ARBA" id="ARBA00004123"/>
    </source>
</evidence>
<dbReference type="InterPro" id="IPR029063">
    <property type="entry name" value="SAM-dependent_MTases_sf"/>
</dbReference>
<dbReference type="OMA" id="FTLCYQT"/>
<dbReference type="GO" id="GO:0005634">
    <property type="term" value="C:nucleus"/>
    <property type="evidence" value="ECO:0007669"/>
    <property type="project" value="UniProtKB-SubCell"/>
</dbReference>
<dbReference type="Pfam" id="PF10294">
    <property type="entry name" value="Methyltransf_16"/>
    <property type="match status" value="1"/>
</dbReference>
<dbReference type="Proteomes" id="UP000008153">
    <property type="component" value="Chromosome 15"/>
</dbReference>
<evidence type="ECO:0000313" key="12">
    <source>
        <dbReference type="Proteomes" id="UP000008153"/>
    </source>
</evidence>
<proteinExistence type="inferred from homology"/>
<keyword evidence="8" id="KW-0539">Nucleus</keyword>
<dbReference type="InterPro" id="IPR019410">
    <property type="entry name" value="Methyltransf_16"/>
</dbReference>
<protein>
    <recommendedName>
        <fullName evidence="3">protein-histidine N-methyltransferase</fullName>
        <ecNumber evidence="3">2.1.1.85</ecNumber>
    </recommendedName>
</protein>
<accession>A4HWH0</accession>
<organism evidence="11 12">
    <name type="scientific">Leishmania infantum</name>
    <dbReference type="NCBI Taxonomy" id="5671"/>
    <lineage>
        <taxon>Eukaryota</taxon>
        <taxon>Discoba</taxon>
        <taxon>Euglenozoa</taxon>
        <taxon>Kinetoplastea</taxon>
        <taxon>Metakinetoplastina</taxon>
        <taxon>Trypanosomatida</taxon>
        <taxon>Trypanosomatidae</taxon>
        <taxon>Leishmaniinae</taxon>
        <taxon>Leishmania</taxon>
    </lineage>
</organism>
<dbReference type="PANTHER" id="PTHR14614">
    <property type="entry name" value="HEPATOCELLULAR CARCINOMA-ASSOCIATED ANTIGEN"/>
    <property type="match status" value="1"/>
</dbReference>
<keyword evidence="5" id="KW-0489">Methyltransferase</keyword>
<reference evidence="11 12" key="2">
    <citation type="journal article" date="2011" name="Genome Res.">
        <title>Chromosome and gene copy number variation allow major structural change between species and strains of Leishmania.</title>
        <authorList>
            <person name="Rogers M.B."/>
            <person name="Hilley J.D."/>
            <person name="Dickens N.J."/>
            <person name="Wilkes J."/>
            <person name="Bates P.A."/>
            <person name="Depledge D.P."/>
            <person name="Harris D."/>
            <person name="Her Y."/>
            <person name="Herzyk P."/>
            <person name="Imamura H."/>
            <person name="Otto T.D."/>
            <person name="Sanders M."/>
            <person name="Seeger K."/>
            <person name="Dujardin J.C."/>
            <person name="Berriman M."/>
            <person name="Smith D.F."/>
            <person name="Hertz-Fowler C."/>
            <person name="Mottram J.C."/>
        </authorList>
    </citation>
    <scope>NUCLEOTIDE SEQUENCE [LARGE SCALE GENOMIC DNA]</scope>
    <source>
        <strain evidence="11 12">JPCM5</strain>
    </source>
</reference>
<dbReference type="GO" id="GO:0032259">
    <property type="term" value="P:methylation"/>
    <property type="evidence" value="ECO:0007669"/>
    <property type="project" value="UniProtKB-KW"/>
</dbReference>
<dbReference type="PANTHER" id="PTHR14614:SF39">
    <property type="entry name" value="HISTIDINE PROTEIN METHYLTRANSFERASE 1 HOMOLOG"/>
    <property type="match status" value="1"/>
</dbReference>
<comment type="subcellular location">
    <subcellularLocation>
        <location evidence="2">Cytoplasm</location>
    </subcellularLocation>
    <subcellularLocation>
        <location evidence="1">Nucleus</location>
    </subcellularLocation>
</comment>
<keyword evidence="7" id="KW-0949">S-adenosyl-L-methionine</keyword>
<feature type="compositionally biased region" description="Polar residues" evidence="10">
    <location>
        <begin position="240"/>
        <end position="255"/>
    </location>
</feature>
<feature type="region of interest" description="Disordered" evidence="10">
    <location>
        <begin position="240"/>
        <end position="259"/>
    </location>
</feature>
<dbReference type="AlphaFoldDB" id="A4HWH0"/>
<dbReference type="Gene3D" id="3.40.50.150">
    <property type="entry name" value="Vaccinia Virus protein VP39"/>
    <property type="match status" value="1"/>
</dbReference>
<sequence length="480" mass="51835">MRHATARATQVHHEHGRLFFCPSPPHCCCCFPSPPPFPHTLQRACWHFRCSSRFTDLRTHASPPLLLVFVRAARFTRPSTPSCLKPSPLFFFFVGSTQPVEVRMDSSAGGFFFPFGSPSTTDRCPGATTVDAADSTSSTLGTAVPSPPIWPPAKISTATFPWVSLDSDTLHEWAAGCCCVAPSNNVKCNLSTKPLQLKLRAVLPASAEGAPGEASSSADAKRSDIFTLCYQTSPEVDTLTSVAATQTPEMTPSSSAKRERRDVVPGRYYGGLKVWSCAVLLAEYLANHAAQYRSLFEAAVVVAELGCGQGLPGLAAMCLGARRVVFQDYNEEVLNVCTKPNVAATVCANESLQLSQGGVGTTPLLHVKFVHGDWVDLSWESQGAASSSAGLEAFCDVILGSDVTFDKDACDRLACVLHRWLRPYTGTAIIVSKDYYFGTNGGYLEFTESAEPYGLRVELLKRVDTADKMPHVVLRVTHAA</sequence>
<evidence type="ECO:0000256" key="4">
    <source>
        <dbReference type="ARBA" id="ARBA00022490"/>
    </source>
</evidence>
<evidence type="ECO:0000256" key="6">
    <source>
        <dbReference type="ARBA" id="ARBA00022679"/>
    </source>
</evidence>
<dbReference type="EMBL" id="FR796447">
    <property type="protein sequence ID" value="CAM66797.1"/>
    <property type="molecule type" value="Genomic_DNA"/>
</dbReference>
<evidence type="ECO:0000256" key="5">
    <source>
        <dbReference type="ARBA" id="ARBA00022603"/>
    </source>
</evidence>
<evidence type="ECO:0000256" key="3">
    <source>
        <dbReference type="ARBA" id="ARBA00012533"/>
    </source>
</evidence>
<evidence type="ECO:0000256" key="10">
    <source>
        <dbReference type="SAM" id="MobiDB-lite"/>
    </source>
</evidence>
<dbReference type="GeneID" id="5067803"/>
<comment type="similarity">
    <text evidence="9">Belongs to the methyltransferase superfamily. METTL18 family.</text>
</comment>
<dbReference type="RefSeq" id="XP_001464411.1">
    <property type="nucleotide sequence ID" value="XM_001464374.1"/>
</dbReference>
<evidence type="ECO:0000256" key="2">
    <source>
        <dbReference type="ARBA" id="ARBA00004496"/>
    </source>
</evidence>
<keyword evidence="12" id="KW-1185">Reference proteome</keyword>
<evidence type="ECO:0000256" key="7">
    <source>
        <dbReference type="ARBA" id="ARBA00022691"/>
    </source>
</evidence>
<dbReference type="EC" id="2.1.1.85" evidence="3"/>
<evidence type="ECO:0000313" key="11">
    <source>
        <dbReference type="EMBL" id="CAM66797.1"/>
    </source>
</evidence>
<dbReference type="eggNOG" id="KOG2920">
    <property type="taxonomic scope" value="Eukaryota"/>
</dbReference>
<dbReference type="SUPFAM" id="SSF53335">
    <property type="entry name" value="S-adenosyl-L-methionine-dependent methyltransferases"/>
    <property type="match status" value="1"/>
</dbReference>
<dbReference type="KEGG" id="lif:LINJ_15_0770"/>
<evidence type="ECO:0000256" key="8">
    <source>
        <dbReference type="ARBA" id="ARBA00023242"/>
    </source>
</evidence>
<dbReference type="STRING" id="5671.A4HWH0"/>
<reference evidence="11 12" key="1">
    <citation type="journal article" date="2007" name="Nat. Genet.">
        <title>Comparative genomic analysis of three Leishmania species that cause diverse human disease.</title>
        <authorList>
            <person name="Peacock C.S."/>
            <person name="Seeger K."/>
            <person name="Harris D."/>
            <person name="Murphy L."/>
            <person name="Ruiz J.C."/>
            <person name="Quail M.A."/>
            <person name="Peters N."/>
            <person name="Adlem E."/>
            <person name="Tivey A."/>
            <person name="Aslett M."/>
            <person name="Kerhornou A."/>
            <person name="Ivens A."/>
            <person name="Fraser A."/>
            <person name="Rajandream M.A."/>
            <person name="Carver T."/>
            <person name="Norbertczak H."/>
            <person name="Chillingworth T."/>
            <person name="Hance Z."/>
            <person name="Jagels K."/>
            <person name="Moule S."/>
            <person name="Ormond D."/>
            <person name="Rutter S."/>
            <person name="Squares R."/>
            <person name="Whitehead S."/>
            <person name="Rabbinowitsch E."/>
            <person name="Arrowsmith C."/>
            <person name="White B."/>
            <person name="Thurston S."/>
            <person name="Bringaud F."/>
            <person name="Baldauf S.L."/>
            <person name="Faulconbridge A."/>
            <person name="Jeffares D."/>
            <person name="Depledge D.P."/>
            <person name="Oyola S.O."/>
            <person name="Hilley J.D."/>
            <person name="Brito L.O."/>
            <person name="Tosi L.R."/>
            <person name="Barrell B."/>
            <person name="Cruz A.K."/>
            <person name="Mottram J.C."/>
            <person name="Smith D.F."/>
            <person name="Berriman M."/>
        </authorList>
    </citation>
    <scope>NUCLEOTIDE SEQUENCE [LARGE SCALE GENOMIC DNA]</scope>
    <source>
        <strain evidence="11 12">JPCM5</strain>
    </source>
</reference>
<keyword evidence="6" id="KW-0808">Transferase</keyword>
<dbReference type="VEuPathDB" id="TriTrypDB:LINF_150014700"/>
<dbReference type="GO" id="GO:0018064">
    <property type="term" value="F:protein-L-histidine N-tele-methyltransferase activity"/>
    <property type="evidence" value="ECO:0007669"/>
    <property type="project" value="UniProtKB-EC"/>
</dbReference>
<dbReference type="GO" id="GO:0005737">
    <property type="term" value="C:cytoplasm"/>
    <property type="evidence" value="ECO:0007669"/>
    <property type="project" value="UniProtKB-SubCell"/>
</dbReference>